<reference evidence="2 3" key="1">
    <citation type="submission" date="2019-12" db="EMBL/GenBank/DDBJ databases">
        <authorList>
            <person name="Alioto T."/>
            <person name="Alioto T."/>
            <person name="Gomez Garrido J."/>
        </authorList>
    </citation>
    <scope>NUCLEOTIDE SEQUENCE [LARGE SCALE GENOMIC DNA]</scope>
</reference>
<accession>A0A8S0R8R7</accession>
<dbReference type="Pfam" id="PF07939">
    <property type="entry name" value="DUF1685"/>
    <property type="match status" value="1"/>
</dbReference>
<protein>
    <submittedName>
        <fullName evidence="2">Uncharacterized protein</fullName>
    </submittedName>
</protein>
<organism evidence="2 3">
    <name type="scientific">Olea europaea subsp. europaea</name>
    <dbReference type="NCBI Taxonomy" id="158383"/>
    <lineage>
        <taxon>Eukaryota</taxon>
        <taxon>Viridiplantae</taxon>
        <taxon>Streptophyta</taxon>
        <taxon>Embryophyta</taxon>
        <taxon>Tracheophyta</taxon>
        <taxon>Spermatophyta</taxon>
        <taxon>Magnoliopsida</taxon>
        <taxon>eudicotyledons</taxon>
        <taxon>Gunneridae</taxon>
        <taxon>Pentapetalae</taxon>
        <taxon>asterids</taxon>
        <taxon>lamiids</taxon>
        <taxon>Lamiales</taxon>
        <taxon>Oleaceae</taxon>
        <taxon>Oleeae</taxon>
        <taxon>Olea</taxon>
    </lineage>
</organism>
<feature type="region of interest" description="Disordered" evidence="1">
    <location>
        <begin position="27"/>
        <end position="55"/>
    </location>
</feature>
<proteinExistence type="predicted"/>
<dbReference type="InterPro" id="IPR012881">
    <property type="entry name" value="DUF1685"/>
</dbReference>
<feature type="compositionally biased region" description="Basic and acidic residues" evidence="1">
    <location>
        <begin position="36"/>
        <end position="47"/>
    </location>
</feature>
<evidence type="ECO:0000313" key="3">
    <source>
        <dbReference type="Proteomes" id="UP000594638"/>
    </source>
</evidence>
<dbReference type="PANTHER" id="PTHR33785:SF12">
    <property type="entry name" value="DUF1685 FAMILY PROTEIN"/>
    <property type="match status" value="1"/>
</dbReference>
<dbReference type="EMBL" id="CACTIH010002207">
    <property type="protein sequence ID" value="CAA2974878.1"/>
    <property type="molecule type" value="Genomic_DNA"/>
</dbReference>
<keyword evidence="3" id="KW-1185">Reference proteome</keyword>
<dbReference type="Gramene" id="OE9A038526T1">
    <property type="protein sequence ID" value="OE9A038526C1"/>
    <property type="gene ID" value="OE9A038526"/>
</dbReference>
<dbReference type="OrthoDB" id="1911878at2759"/>
<name>A0A8S0R8R7_OLEEU</name>
<gene>
    <name evidence="2" type="ORF">OLEA9_A038526</name>
</gene>
<dbReference type="PANTHER" id="PTHR33785">
    <property type="entry name" value="OS06G0550800 PROTEIN"/>
    <property type="match status" value="1"/>
</dbReference>
<comment type="caution">
    <text evidence="2">The sequence shown here is derived from an EMBL/GenBank/DDBJ whole genome shotgun (WGS) entry which is preliminary data.</text>
</comment>
<dbReference type="AlphaFoldDB" id="A0A8S0R8R7"/>
<sequence>MEPEPETVINLFDSIWFYSQVFKKQSNSSISSKPEANPDWHNQENSRKPKLSSQLTIHTRSKSDQLINSIEGLDSDSSSPDSVLFTPRLSELDFSKEIPRAMQVENTCGGLRNRRKKSLSKSLSELEFEELKGFVDLGFVFSEEDKDSSLVEIIPGLQRLGKKMDGKGQEKEGNANEFSVPRPYLSEAWDVFDERKRENQSPLMNWKVPTISNQIDMKDSLKLWAHTVASAVR</sequence>
<evidence type="ECO:0000256" key="1">
    <source>
        <dbReference type="SAM" id="MobiDB-lite"/>
    </source>
</evidence>
<evidence type="ECO:0000313" key="2">
    <source>
        <dbReference type="EMBL" id="CAA2974878.1"/>
    </source>
</evidence>
<dbReference type="Proteomes" id="UP000594638">
    <property type="component" value="Unassembled WGS sequence"/>
</dbReference>